<keyword evidence="11" id="KW-1185">Reference proteome</keyword>
<dbReference type="Pfam" id="PF00067">
    <property type="entry name" value="p450"/>
    <property type="match status" value="2"/>
</dbReference>
<evidence type="ECO:0000256" key="6">
    <source>
        <dbReference type="ARBA" id="ARBA00023004"/>
    </source>
</evidence>
<evidence type="ECO:0008006" key="12">
    <source>
        <dbReference type="Google" id="ProtNLM"/>
    </source>
</evidence>
<keyword evidence="5" id="KW-0560">Oxidoreductase</keyword>
<comment type="pathway">
    <text evidence="2">Secondary metabolite biosynthesis.</text>
</comment>
<dbReference type="PRINTS" id="PR00385">
    <property type="entry name" value="P450"/>
</dbReference>
<dbReference type="STRING" id="98765.A0A2R6NEX1"/>
<dbReference type="SUPFAM" id="SSF48264">
    <property type="entry name" value="Cytochrome P450"/>
    <property type="match status" value="1"/>
</dbReference>
<evidence type="ECO:0000256" key="4">
    <source>
        <dbReference type="ARBA" id="ARBA00022723"/>
    </source>
</evidence>
<dbReference type="Proteomes" id="UP000186601">
    <property type="component" value="Unassembled WGS sequence"/>
</dbReference>
<protein>
    <recommendedName>
        <fullName evidence="12">Cytochrome P450</fullName>
    </recommendedName>
</protein>
<dbReference type="InterPro" id="IPR050121">
    <property type="entry name" value="Cytochrome_P450_monoxygenase"/>
</dbReference>
<name>A0A2R6NEX1_9APHY</name>
<keyword evidence="9" id="KW-0812">Transmembrane</keyword>
<keyword evidence="8" id="KW-0349">Heme</keyword>
<gene>
    <name evidence="10" type="ORF">PHLCEN_2v13302</name>
</gene>
<dbReference type="InterPro" id="IPR036396">
    <property type="entry name" value="Cyt_P450_sf"/>
</dbReference>
<keyword evidence="9" id="KW-1133">Transmembrane helix</keyword>
<keyword evidence="7" id="KW-0503">Monooxygenase</keyword>
<evidence type="ECO:0000256" key="1">
    <source>
        <dbReference type="ARBA" id="ARBA00001971"/>
    </source>
</evidence>
<keyword evidence="9" id="KW-0472">Membrane</keyword>
<evidence type="ECO:0000256" key="2">
    <source>
        <dbReference type="ARBA" id="ARBA00005179"/>
    </source>
</evidence>
<dbReference type="GO" id="GO:0005506">
    <property type="term" value="F:iron ion binding"/>
    <property type="evidence" value="ECO:0007669"/>
    <property type="project" value="InterPro"/>
</dbReference>
<accession>A0A2R6NEX1</accession>
<dbReference type="AlphaFoldDB" id="A0A2R6NEX1"/>
<evidence type="ECO:0000313" key="11">
    <source>
        <dbReference type="Proteomes" id="UP000186601"/>
    </source>
</evidence>
<dbReference type="PRINTS" id="PR00463">
    <property type="entry name" value="EP450I"/>
</dbReference>
<comment type="similarity">
    <text evidence="3">Belongs to the cytochrome P450 family.</text>
</comment>
<dbReference type="PANTHER" id="PTHR24305">
    <property type="entry name" value="CYTOCHROME P450"/>
    <property type="match status" value="1"/>
</dbReference>
<evidence type="ECO:0000256" key="8">
    <source>
        <dbReference type="PIRSR" id="PIRSR602401-1"/>
    </source>
</evidence>
<keyword evidence="4 8" id="KW-0479">Metal-binding</keyword>
<organism evidence="10 11">
    <name type="scientific">Hermanssonia centrifuga</name>
    <dbReference type="NCBI Taxonomy" id="98765"/>
    <lineage>
        <taxon>Eukaryota</taxon>
        <taxon>Fungi</taxon>
        <taxon>Dikarya</taxon>
        <taxon>Basidiomycota</taxon>
        <taxon>Agaricomycotina</taxon>
        <taxon>Agaricomycetes</taxon>
        <taxon>Polyporales</taxon>
        <taxon>Meruliaceae</taxon>
        <taxon>Hermanssonia</taxon>
    </lineage>
</organism>
<dbReference type="InterPro" id="IPR002401">
    <property type="entry name" value="Cyt_P450_E_grp-I"/>
</dbReference>
<comment type="caution">
    <text evidence="10">The sequence shown here is derived from an EMBL/GenBank/DDBJ whole genome shotgun (WGS) entry which is preliminary data.</text>
</comment>
<evidence type="ECO:0000256" key="9">
    <source>
        <dbReference type="SAM" id="Phobius"/>
    </source>
</evidence>
<feature type="transmembrane region" description="Helical" evidence="9">
    <location>
        <begin position="12"/>
        <end position="31"/>
    </location>
</feature>
<reference evidence="10 11" key="1">
    <citation type="submission" date="2018-02" db="EMBL/GenBank/DDBJ databases">
        <title>Genome sequence of the basidiomycete white-rot fungus Phlebia centrifuga.</title>
        <authorList>
            <person name="Granchi Z."/>
            <person name="Peng M."/>
            <person name="de Vries R.P."/>
            <person name="Hilden K."/>
            <person name="Makela M.R."/>
            <person name="Grigoriev I."/>
            <person name="Riley R."/>
        </authorList>
    </citation>
    <scope>NUCLEOTIDE SEQUENCE [LARGE SCALE GENOMIC DNA]</scope>
    <source>
        <strain evidence="10 11">FBCC195</strain>
    </source>
</reference>
<sequence>MATTIGGEPLLPARDAILTVVVSALVTHLIFNRWETKAIPAVITLLVLVPVSLSILLVPHYGVVQGAALSLATYLLSLLSSILIYRLSPFHPLARYPGPLLCKCSKLWMVWIIRGGKQHIYIQKIHEKYGDAVRVGERVWDLGIDQYTYRDGLGPNEISIRDPSAILPMMGAQGIPKGPGKNAYHLNVGIYLMPCNPGWVGRSFHHPIPALIAFRDSAEHARRRKPWNRAFNTTAIKEYQPIISKRVTQLVDRLAEQKGTVDLAKWISFFTYDFMGDMVYGGGTEMLRDGDKDGLWKALKDGLDIAQVYEHVPWLSYYTRHIPNASTELKQFRAMALNRTIERYKNGAMTKDLFYYLSNEDNAEKESPQPAVVISDGILALVAGSDTTAAVLSNTFWCLIRQPDAYKRLQAEVDQYYPRGEDSLDPKHHVKMVYLDAVLYLPQGNQARIHFWSLHRDPRNFSHPNSFYPDRWLIAEGLQASSEEITHNPKAFIPFSFGPANCVGKNLALQEMRVLICHVVQKLSMRFPEGWNPQEWEEELEDRFVVKMGRLPVIIERRD</sequence>
<dbReference type="GO" id="GO:0004497">
    <property type="term" value="F:monooxygenase activity"/>
    <property type="evidence" value="ECO:0007669"/>
    <property type="project" value="UniProtKB-KW"/>
</dbReference>
<dbReference type="PANTHER" id="PTHR24305:SF187">
    <property type="entry name" value="P450, PUTATIVE (EUROFUNG)-RELATED"/>
    <property type="match status" value="1"/>
</dbReference>
<evidence type="ECO:0000256" key="3">
    <source>
        <dbReference type="ARBA" id="ARBA00010617"/>
    </source>
</evidence>
<evidence type="ECO:0000256" key="7">
    <source>
        <dbReference type="ARBA" id="ARBA00023033"/>
    </source>
</evidence>
<dbReference type="InterPro" id="IPR001128">
    <property type="entry name" value="Cyt_P450"/>
</dbReference>
<comment type="cofactor">
    <cofactor evidence="1 8">
        <name>heme</name>
        <dbReference type="ChEBI" id="CHEBI:30413"/>
    </cofactor>
</comment>
<evidence type="ECO:0000313" key="10">
    <source>
        <dbReference type="EMBL" id="PSR70861.1"/>
    </source>
</evidence>
<dbReference type="EMBL" id="MLYV02001309">
    <property type="protein sequence ID" value="PSR70861.1"/>
    <property type="molecule type" value="Genomic_DNA"/>
</dbReference>
<feature type="transmembrane region" description="Helical" evidence="9">
    <location>
        <begin position="38"/>
        <end position="58"/>
    </location>
</feature>
<dbReference type="Gene3D" id="1.10.630.10">
    <property type="entry name" value="Cytochrome P450"/>
    <property type="match status" value="1"/>
</dbReference>
<evidence type="ECO:0000256" key="5">
    <source>
        <dbReference type="ARBA" id="ARBA00023002"/>
    </source>
</evidence>
<feature type="binding site" description="axial binding residue" evidence="8">
    <location>
        <position position="502"/>
    </location>
    <ligand>
        <name>heme</name>
        <dbReference type="ChEBI" id="CHEBI:30413"/>
    </ligand>
    <ligandPart>
        <name>Fe</name>
        <dbReference type="ChEBI" id="CHEBI:18248"/>
    </ligandPart>
</feature>
<keyword evidence="6 8" id="KW-0408">Iron</keyword>
<dbReference type="GO" id="GO:0016705">
    <property type="term" value="F:oxidoreductase activity, acting on paired donors, with incorporation or reduction of molecular oxygen"/>
    <property type="evidence" value="ECO:0007669"/>
    <property type="project" value="InterPro"/>
</dbReference>
<proteinExistence type="inferred from homology"/>
<dbReference type="OrthoDB" id="6692864at2759"/>
<dbReference type="GO" id="GO:0020037">
    <property type="term" value="F:heme binding"/>
    <property type="evidence" value="ECO:0007669"/>
    <property type="project" value="InterPro"/>
</dbReference>